<evidence type="ECO:0000256" key="1">
    <source>
        <dbReference type="ARBA" id="ARBA00004429"/>
    </source>
</evidence>
<feature type="transmembrane region" description="Helical" evidence="9">
    <location>
        <begin position="922"/>
        <end position="948"/>
    </location>
</feature>
<dbReference type="Gene3D" id="3.30.2090.10">
    <property type="entry name" value="Multidrug efflux transporter AcrB TolC docking domain, DN and DC subdomains"/>
    <property type="match status" value="2"/>
</dbReference>
<dbReference type="SUPFAM" id="SSF82693">
    <property type="entry name" value="Multidrug efflux transporter AcrB pore domain, PN1, PN2, PC1 and PC2 subdomains"/>
    <property type="match status" value="4"/>
</dbReference>
<dbReference type="Gene3D" id="3.30.70.1430">
    <property type="entry name" value="Multidrug efflux transporter AcrB pore domain"/>
    <property type="match status" value="2"/>
</dbReference>
<dbReference type="Pfam" id="PF00873">
    <property type="entry name" value="ACR_tran"/>
    <property type="match status" value="1"/>
</dbReference>
<dbReference type="RefSeq" id="WP_205102615.1">
    <property type="nucleotide sequence ID" value="NZ_JACJJC010000008.1"/>
</dbReference>
<evidence type="ECO:0000256" key="4">
    <source>
        <dbReference type="ARBA" id="ARBA00022475"/>
    </source>
</evidence>
<evidence type="ECO:0000313" key="12">
    <source>
        <dbReference type="Proteomes" id="UP000715095"/>
    </source>
</evidence>
<comment type="caution">
    <text evidence="11">The sequence shown here is derived from an EMBL/GenBank/DDBJ whole genome shotgun (WGS) entry which is preliminary data.</text>
</comment>
<protein>
    <recommendedName>
        <fullName evidence="9">Efflux pump membrane transporter</fullName>
    </recommendedName>
</protein>
<dbReference type="NCBIfam" id="TIGR00915">
    <property type="entry name" value="2A0602"/>
    <property type="match status" value="1"/>
</dbReference>
<dbReference type="InterPro" id="IPR004764">
    <property type="entry name" value="MdtF-like"/>
</dbReference>
<keyword evidence="6 9" id="KW-0812">Transmembrane</keyword>
<keyword evidence="5 9" id="KW-0997">Cell inner membrane</keyword>
<feature type="transmembrane region" description="Helical" evidence="9">
    <location>
        <begin position="441"/>
        <end position="467"/>
    </location>
</feature>
<gene>
    <name evidence="11" type="ORF">H6A60_06550</name>
</gene>
<keyword evidence="8 9" id="KW-0472">Membrane</keyword>
<name>A0ABS2DS27_9BURK</name>
<dbReference type="InterPro" id="IPR027463">
    <property type="entry name" value="AcrB_DN_DC_subdom"/>
</dbReference>
<evidence type="ECO:0000256" key="2">
    <source>
        <dbReference type="ARBA" id="ARBA00010942"/>
    </source>
</evidence>
<proteinExistence type="inferred from homology"/>
<evidence type="ECO:0000256" key="8">
    <source>
        <dbReference type="ARBA" id="ARBA00023136"/>
    </source>
</evidence>
<feature type="transmembrane region" description="Helical" evidence="9">
    <location>
        <begin position="894"/>
        <end position="915"/>
    </location>
</feature>
<feature type="transmembrane region" description="Helical" evidence="9">
    <location>
        <begin position="866"/>
        <end position="888"/>
    </location>
</feature>
<organism evidence="11 12">
    <name type="scientific">Sutterella massiliensis</name>
    <dbReference type="NCBI Taxonomy" id="1816689"/>
    <lineage>
        <taxon>Bacteria</taxon>
        <taxon>Pseudomonadati</taxon>
        <taxon>Pseudomonadota</taxon>
        <taxon>Betaproteobacteria</taxon>
        <taxon>Burkholderiales</taxon>
        <taxon>Sutterellaceae</taxon>
        <taxon>Sutterella</taxon>
    </lineage>
</organism>
<feature type="transmembrane region" description="Helical" evidence="9">
    <location>
        <begin position="369"/>
        <end position="390"/>
    </location>
</feature>
<dbReference type="Proteomes" id="UP000715095">
    <property type="component" value="Unassembled WGS sequence"/>
</dbReference>
<feature type="transmembrane region" description="Helical" evidence="9">
    <location>
        <begin position="396"/>
        <end position="416"/>
    </location>
</feature>
<evidence type="ECO:0000256" key="5">
    <source>
        <dbReference type="ARBA" id="ARBA00022519"/>
    </source>
</evidence>
<evidence type="ECO:0000256" key="9">
    <source>
        <dbReference type="RuleBase" id="RU364070"/>
    </source>
</evidence>
<dbReference type="Gene3D" id="1.20.1640.10">
    <property type="entry name" value="Multidrug efflux transporter AcrB transmembrane domain"/>
    <property type="match status" value="2"/>
</dbReference>
<accession>A0ABS2DS27</accession>
<keyword evidence="7 9" id="KW-1133">Transmembrane helix</keyword>
<reference evidence="11 12" key="1">
    <citation type="journal article" date="2021" name="Sci. Rep.">
        <title>The distribution of antibiotic resistance genes in chicken gut microbiota commensals.</title>
        <authorList>
            <person name="Juricova H."/>
            <person name="Matiasovicova J."/>
            <person name="Kubasova T."/>
            <person name="Cejkova D."/>
            <person name="Rychlik I."/>
        </authorList>
    </citation>
    <scope>NUCLEOTIDE SEQUENCE [LARGE SCALE GENOMIC DNA]</scope>
    <source>
        <strain evidence="11 12">An829</strain>
    </source>
</reference>
<dbReference type="SUPFAM" id="SSF82714">
    <property type="entry name" value="Multidrug efflux transporter AcrB TolC docking domain, DN and DC subdomains"/>
    <property type="match status" value="2"/>
</dbReference>
<comment type="subcellular location">
    <subcellularLocation>
        <location evidence="1 9">Cell inner membrane</location>
        <topology evidence="1 9">Multi-pass membrane protein</topology>
    </subcellularLocation>
</comment>
<dbReference type="SUPFAM" id="SSF82866">
    <property type="entry name" value="Multidrug efflux transporter AcrB transmembrane domain"/>
    <property type="match status" value="2"/>
</dbReference>
<feature type="region of interest" description="Disordered" evidence="10">
    <location>
        <begin position="1033"/>
        <end position="1066"/>
    </location>
</feature>
<evidence type="ECO:0000256" key="7">
    <source>
        <dbReference type="ARBA" id="ARBA00022989"/>
    </source>
</evidence>
<dbReference type="Gene3D" id="3.30.70.1440">
    <property type="entry name" value="Multidrug efflux transporter AcrB pore domain"/>
    <property type="match status" value="1"/>
</dbReference>
<dbReference type="PANTHER" id="PTHR32063">
    <property type="match status" value="1"/>
</dbReference>
<comment type="similarity">
    <text evidence="2 9">Belongs to the resistance-nodulation-cell division (RND) (TC 2.A.6) family.</text>
</comment>
<feature type="transmembrane region" description="Helical" evidence="9">
    <location>
        <begin position="511"/>
        <end position="530"/>
    </location>
</feature>
<sequence length="1066" mass="115467">MLSQFCIRRPIFATVLSLIIVLAGLVALQVLPLSQYPNISPPTVRVSATYDGADAETIARTVAAPIEDQLSGIEGLLYYTTSIRSNGDMSIACVFDVGVDPNDAMLEINNRVRTAERRLPATVRDQGVSVRKRSDEELLMMALFSPDQSMGVTDMADYANLNIVDELKRLPGIGDVNVFGNVQSAMRIWLDPLRMGELGVTTQDVEAAVEAQNAQRSAGRVGTSPTLPEQQLYYTITTPGQLLTPEQFGNIIVKNDGPNGLVRVRDIATTEVGKRSYEFRVDLNGQPGVNIGVYLQTGANAMAAAEAVKSRITELAKHFPEGKLDYIVTNDTTIFVEASLNEVYHTLAEALGLVLVVVFLFLQSWRATIIPMLAVPVSLIGTMAGLWLFGFSLNTLTLFAMTLSIGIVVDDAIVVLENVERIMRTENLPPFEAAQKAMKEVAGALVAIVLVLSAVFVPVAFLGGIAGELYRQFAVTVAVSVAISGFVALTLTPALCAILLKKETQGERSRFFRAFNAGLAHFTMLFLQVVRAALKHRIISALLLVAVTIGGWQMLEHTPTAFIPKEDQGIVRVSVALPEGAAFPRTEAVSEEILAKAQEMPAVRNVLTMMGFDTFSSNIRANNATFIIQLKHWDDRTDSADDIQQQVQAYMNQHSEARGVASTPAPIPGLGSANGFSGFITSHGNDNPLVLQEVTDAFMERLRERPELTGLRSFLVADTPQLELVVDEDRAYALGVPVDQVYETISTLMGSTYINDFTRNGKTYRVVMQADAKYRATPEDLGRAYVRSETSGEMIPISTLITYSRKSGAESLSRMNGYLGSQIMGAAVQGVASGEAIRIVEELAAEYLPEGYQVEWTGQTYHEKRIGASSATAFGFGLLVMFLILAALYERWSLPIAVVLAVPYAFLGAMVAVWLRGSNNDIYFQIGLLVLIGLTAKNAILIVEFAALKMEEGMGPFDAAIAAAGLRFRPILMTSLAFVLGVVPLLLASGAGAAARHSMGTGVFGGMIAATFISTIFVPVFFTWFARRKKTAAELAKPQPETETPKLPPQSTAGEVSVEGKDKRDV</sequence>
<feature type="transmembrane region" description="Helical" evidence="9">
    <location>
        <begin position="343"/>
        <end position="362"/>
    </location>
</feature>
<feature type="transmembrane region" description="Helical" evidence="9">
    <location>
        <begin position="473"/>
        <end position="499"/>
    </location>
</feature>
<feature type="transmembrane region" description="Helical" evidence="9">
    <location>
        <begin position="536"/>
        <end position="555"/>
    </location>
</feature>
<keyword evidence="3 9" id="KW-0813">Transport</keyword>
<evidence type="ECO:0000256" key="3">
    <source>
        <dbReference type="ARBA" id="ARBA00022448"/>
    </source>
</evidence>
<feature type="transmembrane region" description="Helical" evidence="9">
    <location>
        <begin position="1003"/>
        <end position="1025"/>
    </location>
</feature>
<dbReference type="PANTHER" id="PTHR32063:SF13">
    <property type="entry name" value="MULTIDRUG EFFLUX PUMP SUBUNIT ACRB-RELATED"/>
    <property type="match status" value="1"/>
</dbReference>
<dbReference type="NCBIfam" id="NF000282">
    <property type="entry name" value="RND_permease_1"/>
    <property type="match status" value="1"/>
</dbReference>
<dbReference type="EMBL" id="JACJJC010000008">
    <property type="protein sequence ID" value="MBM6704144.1"/>
    <property type="molecule type" value="Genomic_DNA"/>
</dbReference>
<feature type="transmembrane region" description="Helical" evidence="9">
    <location>
        <begin position="968"/>
        <end position="991"/>
    </location>
</feature>
<keyword evidence="4" id="KW-1003">Cell membrane</keyword>
<dbReference type="Gene3D" id="3.30.70.1320">
    <property type="entry name" value="Multidrug efflux transporter AcrB pore domain like"/>
    <property type="match status" value="1"/>
</dbReference>
<evidence type="ECO:0000313" key="11">
    <source>
        <dbReference type="EMBL" id="MBM6704144.1"/>
    </source>
</evidence>
<evidence type="ECO:0000256" key="6">
    <source>
        <dbReference type="ARBA" id="ARBA00022692"/>
    </source>
</evidence>
<evidence type="ECO:0000256" key="10">
    <source>
        <dbReference type="SAM" id="MobiDB-lite"/>
    </source>
</evidence>
<dbReference type="PRINTS" id="PR00702">
    <property type="entry name" value="ACRIFLAVINRP"/>
</dbReference>
<dbReference type="InterPro" id="IPR001036">
    <property type="entry name" value="Acrflvin-R"/>
</dbReference>
<keyword evidence="12" id="KW-1185">Reference proteome</keyword>